<name>A0AAW4X6A3_LIMRT</name>
<proteinExistence type="predicted"/>
<dbReference type="RefSeq" id="WP_229400567.1">
    <property type="nucleotide sequence ID" value="NZ_JAJGWB010000130.1"/>
</dbReference>
<evidence type="ECO:0000313" key="2">
    <source>
        <dbReference type="Proteomes" id="UP001198026"/>
    </source>
</evidence>
<gene>
    <name evidence="1" type="ORF">LMB76_06995</name>
</gene>
<feature type="non-terminal residue" evidence="1">
    <location>
        <position position="1"/>
    </location>
</feature>
<dbReference type="AlphaFoldDB" id="A0AAW4X6A3"/>
<dbReference type="EMBL" id="JAJGWB010000130">
    <property type="protein sequence ID" value="MCC4477962.1"/>
    <property type="molecule type" value="Genomic_DNA"/>
</dbReference>
<accession>A0AAW4X6A3</accession>
<organism evidence="1 2">
    <name type="scientific">Limosilactobacillus reuteri</name>
    <name type="common">Lactobacillus reuteri</name>
    <dbReference type="NCBI Taxonomy" id="1598"/>
    <lineage>
        <taxon>Bacteria</taxon>
        <taxon>Bacillati</taxon>
        <taxon>Bacillota</taxon>
        <taxon>Bacilli</taxon>
        <taxon>Lactobacillales</taxon>
        <taxon>Lactobacillaceae</taxon>
        <taxon>Limosilactobacillus</taxon>
    </lineage>
</organism>
<protein>
    <submittedName>
        <fullName evidence="1">Uncharacterized protein</fullName>
    </submittedName>
</protein>
<comment type="caution">
    <text evidence="1">The sequence shown here is derived from an EMBL/GenBank/DDBJ whole genome shotgun (WGS) entry which is preliminary data.</text>
</comment>
<evidence type="ECO:0000313" key="1">
    <source>
        <dbReference type="EMBL" id="MCC4477962.1"/>
    </source>
</evidence>
<sequence length="62" mass="7244">LPRDITAPSTNNQLVSIIYLSPVANLFLKFRIFSTDLFFEGKNKRLSIMKSLYSLIQLFKYQ</sequence>
<reference evidence="1" key="1">
    <citation type="submission" date="2021-10" db="EMBL/GenBank/DDBJ databases">
        <title>Evolutionary history and lifestyle of the vertebrate symbiont Limosilactobacillus reuteri.</title>
        <authorList>
            <person name="Zheng J."/>
            <person name="Li F."/>
            <person name="Gaenzle M."/>
            <person name="Walter J."/>
        </authorList>
    </citation>
    <scope>NUCLEOTIDE SEQUENCE</scope>
    <source>
        <strain evidence="1">GQ_1_3_1</strain>
    </source>
</reference>
<dbReference type="Proteomes" id="UP001198026">
    <property type="component" value="Unassembled WGS sequence"/>
</dbReference>